<evidence type="ECO:0000313" key="1">
    <source>
        <dbReference type="EMBL" id="CAK5014212.1"/>
    </source>
</evidence>
<organism evidence="1 2">
    <name type="scientific">Meloidogyne enterolobii</name>
    <name type="common">Root-knot nematode worm</name>
    <name type="synonym">Meloidogyne mayaguensis</name>
    <dbReference type="NCBI Taxonomy" id="390850"/>
    <lineage>
        <taxon>Eukaryota</taxon>
        <taxon>Metazoa</taxon>
        <taxon>Ecdysozoa</taxon>
        <taxon>Nematoda</taxon>
        <taxon>Chromadorea</taxon>
        <taxon>Rhabditida</taxon>
        <taxon>Tylenchina</taxon>
        <taxon>Tylenchomorpha</taxon>
        <taxon>Tylenchoidea</taxon>
        <taxon>Meloidogynidae</taxon>
        <taxon>Meloidogyninae</taxon>
        <taxon>Meloidogyne</taxon>
    </lineage>
</organism>
<evidence type="ECO:0000313" key="2">
    <source>
        <dbReference type="Proteomes" id="UP001497535"/>
    </source>
</evidence>
<name>A0ACB0XRN0_MELEN</name>
<sequence>MLVALARKIVNFLFSRQACGKIQGLGSKVSHISLFTFYSSILKFFHFLLVFQFLFS</sequence>
<keyword evidence="2" id="KW-1185">Reference proteome</keyword>
<gene>
    <name evidence="1" type="ORF">MENTE1834_LOCUS2642</name>
</gene>
<accession>A0ACB0XRN0</accession>
<dbReference type="EMBL" id="CAVMJV010000002">
    <property type="protein sequence ID" value="CAK5014212.1"/>
    <property type="molecule type" value="Genomic_DNA"/>
</dbReference>
<comment type="caution">
    <text evidence="1">The sequence shown here is derived from an EMBL/GenBank/DDBJ whole genome shotgun (WGS) entry which is preliminary data.</text>
</comment>
<protein>
    <submittedName>
        <fullName evidence="1">Uncharacterized protein</fullName>
    </submittedName>
</protein>
<dbReference type="Proteomes" id="UP001497535">
    <property type="component" value="Unassembled WGS sequence"/>
</dbReference>
<proteinExistence type="predicted"/>
<reference evidence="1" key="1">
    <citation type="submission" date="2023-11" db="EMBL/GenBank/DDBJ databases">
        <authorList>
            <person name="Poullet M."/>
        </authorList>
    </citation>
    <scope>NUCLEOTIDE SEQUENCE</scope>
    <source>
        <strain evidence="1">E1834</strain>
    </source>
</reference>